<dbReference type="InterPro" id="IPR024412">
    <property type="entry name" value="Lsr2_dim_dom"/>
</dbReference>
<protein>
    <submittedName>
        <fullName evidence="4">Lsr2 family protein</fullName>
    </submittedName>
</protein>
<feature type="domain" description="Lsr2 dimerization" evidence="2">
    <location>
        <begin position="1"/>
        <end position="56"/>
    </location>
</feature>
<evidence type="ECO:0000256" key="1">
    <source>
        <dbReference type="ARBA" id="ARBA00023125"/>
    </source>
</evidence>
<evidence type="ECO:0000259" key="3">
    <source>
        <dbReference type="Pfam" id="PF23359"/>
    </source>
</evidence>
<accession>A0ABV6PB55</accession>
<name>A0ABV6PB55_9MICC</name>
<evidence type="ECO:0000259" key="2">
    <source>
        <dbReference type="Pfam" id="PF11774"/>
    </source>
</evidence>
<reference evidence="4 5" key="1">
    <citation type="submission" date="2024-09" db="EMBL/GenBank/DDBJ databases">
        <authorList>
            <person name="Sun Q."/>
            <person name="Mori K."/>
        </authorList>
    </citation>
    <scope>NUCLEOTIDE SEQUENCE [LARGE SCALE GENOMIC DNA]</scope>
    <source>
        <strain evidence="4 5">NCAIM B.02604</strain>
    </source>
</reference>
<dbReference type="Proteomes" id="UP001589862">
    <property type="component" value="Unassembled WGS sequence"/>
</dbReference>
<dbReference type="InterPro" id="IPR055370">
    <property type="entry name" value="Lsr2_DNA-bd"/>
</dbReference>
<organism evidence="4 5">
    <name type="scientific">Micrococcoides hystricis</name>
    <dbReference type="NCBI Taxonomy" id="1572761"/>
    <lineage>
        <taxon>Bacteria</taxon>
        <taxon>Bacillati</taxon>
        <taxon>Actinomycetota</taxon>
        <taxon>Actinomycetes</taxon>
        <taxon>Micrococcales</taxon>
        <taxon>Micrococcaceae</taxon>
        <taxon>Micrococcoides</taxon>
    </lineage>
</organism>
<comment type="caution">
    <text evidence="4">The sequence shown here is derived from an EMBL/GenBank/DDBJ whole genome shotgun (WGS) entry which is preliminary data.</text>
</comment>
<feature type="domain" description="Lsr2 DNA-binding" evidence="3">
    <location>
        <begin position="63"/>
        <end position="97"/>
    </location>
</feature>
<dbReference type="InterPro" id="IPR042261">
    <property type="entry name" value="Lsr2-like_dimerization"/>
</dbReference>
<proteinExistence type="predicted"/>
<dbReference type="RefSeq" id="WP_377459454.1">
    <property type="nucleotide sequence ID" value="NZ_JBHLUB010000030.1"/>
</dbReference>
<sequence length="100" mass="11648">MAQRIEVILVDDLDGSEADETIQFSIDGNHYEIDLTSANAKEFRAAFRRYIRKGRPMRATQQKNEAAEIRKWATENGYEVNERGRLRKEIIDAYREAQQA</sequence>
<dbReference type="Pfam" id="PF23359">
    <property type="entry name" value="Lsr2_DNA-bd"/>
    <property type="match status" value="1"/>
</dbReference>
<gene>
    <name evidence="4" type="ORF">ACFFFR_08190</name>
</gene>
<dbReference type="InterPro" id="IPR036625">
    <property type="entry name" value="E3-bd_dom_sf"/>
</dbReference>
<keyword evidence="5" id="KW-1185">Reference proteome</keyword>
<dbReference type="Gene3D" id="3.30.60.230">
    <property type="entry name" value="Lsr2, dimerization domain"/>
    <property type="match status" value="1"/>
</dbReference>
<dbReference type="EMBL" id="JBHLUB010000030">
    <property type="protein sequence ID" value="MFC0582356.1"/>
    <property type="molecule type" value="Genomic_DNA"/>
</dbReference>
<keyword evidence="1" id="KW-0238">DNA-binding</keyword>
<evidence type="ECO:0000313" key="5">
    <source>
        <dbReference type="Proteomes" id="UP001589862"/>
    </source>
</evidence>
<dbReference type="Pfam" id="PF11774">
    <property type="entry name" value="Lsr2"/>
    <property type="match status" value="1"/>
</dbReference>
<dbReference type="Gene3D" id="4.10.320.10">
    <property type="entry name" value="E3-binding domain"/>
    <property type="match status" value="1"/>
</dbReference>
<evidence type="ECO:0000313" key="4">
    <source>
        <dbReference type="EMBL" id="MFC0582356.1"/>
    </source>
</evidence>